<comment type="subcellular location">
    <subcellularLocation>
        <location evidence="1 8">Cell membrane</location>
        <topology evidence="1 8">Multi-pass membrane protein</topology>
    </subcellularLocation>
</comment>
<dbReference type="PANTHER" id="PTHR30003">
    <property type="entry name" value="L-LACTATE PERMEASE"/>
    <property type="match status" value="1"/>
</dbReference>
<dbReference type="EMBL" id="JAFBER010000010">
    <property type="protein sequence ID" value="MBM7645604.1"/>
    <property type="molecule type" value="Genomic_DNA"/>
</dbReference>
<keyword evidence="7 8" id="KW-0472">Membrane</keyword>
<evidence type="ECO:0000256" key="4">
    <source>
        <dbReference type="ARBA" id="ARBA00022475"/>
    </source>
</evidence>
<dbReference type="Proteomes" id="UP000808914">
    <property type="component" value="Unassembled WGS sequence"/>
</dbReference>
<accession>A0ABS2Q1L5</accession>
<evidence type="ECO:0000256" key="1">
    <source>
        <dbReference type="ARBA" id="ARBA00004651"/>
    </source>
</evidence>
<dbReference type="RefSeq" id="WP_205003536.1">
    <property type="nucleotide sequence ID" value="NZ_JAFBER010000010.1"/>
</dbReference>
<dbReference type="Pfam" id="PF02652">
    <property type="entry name" value="Lactate_perm"/>
    <property type="match status" value="1"/>
</dbReference>
<feature type="transmembrane region" description="Helical" evidence="8">
    <location>
        <begin position="144"/>
        <end position="166"/>
    </location>
</feature>
<keyword evidence="4 8" id="KW-1003">Cell membrane</keyword>
<reference evidence="9 10" key="1">
    <citation type="submission" date="2021-01" db="EMBL/GenBank/DDBJ databases">
        <title>Genomic Encyclopedia of Type Strains, Phase IV (KMG-IV): sequencing the most valuable type-strain genomes for metagenomic binning, comparative biology and taxonomic classification.</title>
        <authorList>
            <person name="Goeker M."/>
        </authorList>
    </citation>
    <scope>NUCLEOTIDE SEQUENCE [LARGE SCALE GENOMIC DNA]</scope>
    <source>
        <strain evidence="9 10">DSM 28236</strain>
    </source>
</reference>
<feature type="transmembrane region" description="Helical" evidence="8">
    <location>
        <begin position="481"/>
        <end position="502"/>
    </location>
</feature>
<evidence type="ECO:0000313" key="9">
    <source>
        <dbReference type="EMBL" id="MBM7645604.1"/>
    </source>
</evidence>
<comment type="caution">
    <text evidence="9">The sequence shown here is derived from an EMBL/GenBank/DDBJ whole genome shotgun (WGS) entry which is preliminary data.</text>
</comment>
<feature type="transmembrane region" description="Helical" evidence="8">
    <location>
        <begin position="323"/>
        <end position="349"/>
    </location>
</feature>
<evidence type="ECO:0000256" key="2">
    <source>
        <dbReference type="ARBA" id="ARBA00010100"/>
    </source>
</evidence>
<organism evidence="9 10">
    <name type="scientific">Scopulibacillus daqui</name>
    <dbReference type="NCBI Taxonomy" id="1469162"/>
    <lineage>
        <taxon>Bacteria</taxon>
        <taxon>Bacillati</taxon>
        <taxon>Bacillota</taxon>
        <taxon>Bacilli</taxon>
        <taxon>Bacillales</taxon>
        <taxon>Sporolactobacillaceae</taxon>
        <taxon>Scopulibacillus</taxon>
    </lineage>
</organism>
<name>A0ABS2Q1L5_9BACL</name>
<keyword evidence="10" id="KW-1185">Reference proteome</keyword>
<comment type="similarity">
    <text evidence="2 8">Belongs to the lactate permease family.</text>
</comment>
<feature type="transmembrane region" description="Helical" evidence="8">
    <location>
        <begin position="60"/>
        <end position="80"/>
    </location>
</feature>
<dbReference type="PANTHER" id="PTHR30003:SF0">
    <property type="entry name" value="GLYCOLATE PERMEASE GLCA-RELATED"/>
    <property type="match status" value="1"/>
</dbReference>
<dbReference type="InterPro" id="IPR003804">
    <property type="entry name" value="Lactate_perm"/>
</dbReference>
<feature type="transmembrane region" description="Helical" evidence="8">
    <location>
        <begin position="287"/>
        <end position="303"/>
    </location>
</feature>
<evidence type="ECO:0000256" key="5">
    <source>
        <dbReference type="ARBA" id="ARBA00022692"/>
    </source>
</evidence>
<feature type="transmembrane region" description="Helical" evidence="8">
    <location>
        <begin position="29"/>
        <end position="48"/>
    </location>
</feature>
<feature type="transmembrane region" description="Helical" evidence="8">
    <location>
        <begin position="236"/>
        <end position="255"/>
    </location>
</feature>
<keyword evidence="5 8" id="KW-0812">Transmembrane</keyword>
<feature type="transmembrane region" description="Helical" evidence="8">
    <location>
        <begin position="391"/>
        <end position="413"/>
    </location>
</feature>
<feature type="transmembrane region" description="Helical" evidence="8">
    <location>
        <begin position="212"/>
        <end position="230"/>
    </location>
</feature>
<keyword evidence="3 8" id="KW-0813">Transport</keyword>
<gene>
    <name evidence="9" type="ORF">JOD45_001822</name>
</gene>
<comment type="function">
    <text evidence="8">Uptake of L-lactate across the membrane. Can also transport D-lactate and glycolate.</text>
</comment>
<proteinExistence type="inferred from homology"/>
<feature type="transmembrane region" description="Helical" evidence="8">
    <location>
        <begin position="361"/>
        <end position="379"/>
    </location>
</feature>
<evidence type="ECO:0000256" key="6">
    <source>
        <dbReference type="ARBA" id="ARBA00022989"/>
    </source>
</evidence>
<feature type="transmembrane region" description="Helical" evidence="8">
    <location>
        <begin position="178"/>
        <end position="200"/>
    </location>
</feature>
<keyword evidence="6 8" id="KW-1133">Transmembrane helix</keyword>
<evidence type="ECO:0000256" key="3">
    <source>
        <dbReference type="ARBA" id="ARBA00022448"/>
    </source>
</evidence>
<evidence type="ECO:0000313" key="10">
    <source>
        <dbReference type="Proteomes" id="UP000808914"/>
    </source>
</evidence>
<evidence type="ECO:0000256" key="8">
    <source>
        <dbReference type="RuleBase" id="RU365092"/>
    </source>
</evidence>
<sequence>MESLIAILPILGVFLLLFEFRQSSLRAGIFAYIVTLLITIITSSFKLTSKGIFHATIKGMLISFIAAYVLFFGIFLFHLMNKSGKIDIIASCIAQATKDKIMQAIILVIGFSPLIESTSGFGTAFLVVTPILIALGFEHFKAALIGLVSLLAVPWGALSTGTVIGANLGKIPLENMGIGSAIVGIPTFIYFLAIAVYLAGGKKGVQEKWKEVILFSLTFGISILIFNAYVSVELAGVLSALITTGLGFIVVKLSYKKNKKYGNLAFNEISTSQEEVRESIFKVMSPYLFLTFFIFISRLIPAIKDFLESHFVIELPNYSFSLALLYSPGFWLLMACLFAIFIFRIQWLVIWDSLKETLKQWLPFVISTTAFVAMAEIMAESGMTMHIANIAGTLFGATFIFISPIIGGLGGFLTGSNTGANAMFINLQVQTAHQLGMSPDLFAYAQNTSASHSTMAAPSRVMLGASLCDIQSRENSLLKNICFIVAGALLIITLTTSLWLWLF</sequence>
<protein>
    <recommendedName>
        <fullName evidence="8">L-lactate permease</fullName>
    </recommendedName>
</protein>
<feature type="transmembrane region" description="Helical" evidence="8">
    <location>
        <begin position="120"/>
        <end position="137"/>
    </location>
</feature>
<evidence type="ECO:0000256" key="7">
    <source>
        <dbReference type="ARBA" id="ARBA00023136"/>
    </source>
</evidence>